<proteinExistence type="predicted"/>
<dbReference type="EMBL" id="AKWF02000143">
    <property type="protein sequence ID" value="EMO60198.1"/>
    <property type="molecule type" value="Genomic_DNA"/>
</dbReference>
<evidence type="ECO:0000313" key="3">
    <source>
        <dbReference type="Proteomes" id="UP000012159"/>
    </source>
</evidence>
<organism evidence="2 3">
    <name type="scientific">Leptospira borgpetersenii serovar Pomona str. 200901868</name>
    <dbReference type="NCBI Taxonomy" id="1192866"/>
    <lineage>
        <taxon>Bacteria</taxon>
        <taxon>Pseudomonadati</taxon>
        <taxon>Spirochaetota</taxon>
        <taxon>Spirochaetia</taxon>
        <taxon>Leptospirales</taxon>
        <taxon>Leptospiraceae</taxon>
        <taxon>Leptospira</taxon>
    </lineage>
</organism>
<gene>
    <name evidence="2" type="ORF">LEP1GSC133_0090</name>
</gene>
<dbReference type="Proteomes" id="UP000012159">
    <property type="component" value="Unassembled WGS sequence"/>
</dbReference>
<feature type="region of interest" description="Disordered" evidence="1">
    <location>
        <begin position="58"/>
        <end position="93"/>
    </location>
</feature>
<name>M6WEJ4_LEPBO</name>
<reference evidence="2 3" key="1">
    <citation type="submission" date="2013-01" db="EMBL/GenBank/DDBJ databases">
        <authorList>
            <person name="Harkins D.M."/>
            <person name="Durkin A.S."/>
            <person name="Brinkac L.M."/>
            <person name="Haft D.H."/>
            <person name="Selengut J.D."/>
            <person name="Sanka R."/>
            <person name="DePew J."/>
            <person name="Purushe J."/>
            <person name="Picardeau M."/>
            <person name="Werts C."/>
            <person name="Goarant C."/>
            <person name="Vinetz J.M."/>
            <person name="Sutton G.G."/>
            <person name="Nierman W.C."/>
            <person name="Fouts D.E."/>
        </authorList>
    </citation>
    <scope>NUCLEOTIDE SEQUENCE [LARGE SCALE GENOMIC DNA]</scope>
    <source>
        <strain evidence="2 3">200901868</strain>
    </source>
</reference>
<accession>M6WEJ4</accession>
<feature type="compositionally biased region" description="Basic and acidic residues" evidence="1">
    <location>
        <begin position="65"/>
        <end position="84"/>
    </location>
</feature>
<protein>
    <submittedName>
        <fullName evidence="2">Uncharacterized protein</fullName>
    </submittedName>
</protein>
<evidence type="ECO:0000256" key="1">
    <source>
        <dbReference type="SAM" id="MobiDB-lite"/>
    </source>
</evidence>
<evidence type="ECO:0000313" key="2">
    <source>
        <dbReference type="EMBL" id="EMO60198.1"/>
    </source>
</evidence>
<sequence>MFLRLESLVQKLKRQTTETERFVRMDLRLEMRNLNEKDSRGTIVKKIAQKNYENSSFQFGSDSKVFPDQKNPSKDRKKNQNDKNSRRKRKSSS</sequence>
<comment type="caution">
    <text evidence="2">The sequence shown here is derived from an EMBL/GenBank/DDBJ whole genome shotgun (WGS) entry which is preliminary data.</text>
</comment>
<dbReference type="AlphaFoldDB" id="M6WEJ4"/>
<dbReference type="STRING" id="1192866.LEP1GSC133_0090"/>